<evidence type="ECO:0000256" key="1">
    <source>
        <dbReference type="SAM" id="MobiDB-lite"/>
    </source>
</evidence>
<feature type="region of interest" description="Disordered" evidence="1">
    <location>
        <begin position="55"/>
        <end position="77"/>
    </location>
</feature>
<reference evidence="2" key="1">
    <citation type="submission" date="2021-12" db="EMBL/GenBank/DDBJ databases">
        <authorList>
            <person name="King R."/>
        </authorList>
    </citation>
    <scope>NUCLEOTIDE SEQUENCE</scope>
</reference>
<proteinExistence type="predicted"/>
<keyword evidence="3" id="KW-1185">Reference proteome</keyword>
<accession>A0A9P0F0H4</accession>
<feature type="compositionally biased region" description="Basic and acidic residues" evidence="1">
    <location>
        <begin position="55"/>
        <end position="67"/>
    </location>
</feature>
<dbReference type="SUPFAM" id="SSF53098">
    <property type="entry name" value="Ribonuclease H-like"/>
    <property type="match status" value="1"/>
</dbReference>
<protein>
    <submittedName>
        <fullName evidence="2">Uncharacterized protein</fullName>
    </submittedName>
</protein>
<sequence>MERQESEPNQASTREGITLLNNPAVVASVYLDPRFFPMLSEEAKDTAERVLRELNGEDATNAKEAADKALTPKPVDPTSRRNILREKILEKNRQRNIVPLSNDRNVIDEQLLSYRNSVELFEDVDTNILEWWTDIGILKWPELYALTRIVHAAPAT</sequence>
<dbReference type="EMBL" id="OU963864">
    <property type="protein sequence ID" value="CAH0386724.1"/>
    <property type="molecule type" value="Genomic_DNA"/>
</dbReference>
<dbReference type="InterPro" id="IPR012337">
    <property type="entry name" value="RNaseH-like_sf"/>
</dbReference>
<gene>
    <name evidence="2" type="ORF">BEMITA_LOCUS5800</name>
</gene>
<name>A0A9P0F0H4_BEMTA</name>
<organism evidence="2 3">
    <name type="scientific">Bemisia tabaci</name>
    <name type="common">Sweetpotato whitefly</name>
    <name type="synonym">Aleurodes tabaci</name>
    <dbReference type="NCBI Taxonomy" id="7038"/>
    <lineage>
        <taxon>Eukaryota</taxon>
        <taxon>Metazoa</taxon>
        <taxon>Ecdysozoa</taxon>
        <taxon>Arthropoda</taxon>
        <taxon>Hexapoda</taxon>
        <taxon>Insecta</taxon>
        <taxon>Pterygota</taxon>
        <taxon>Neoptera</taxon>
        <taxon>Paraneoptera</taxon>
        <taxon>Hemiptera</taxon>
        <taxon>Sternorrhyncha</taxon>
        <taxon>Aleyrodoidea</taxon>
        <taxon>Aleyrodidae</taxon>
        <taxon>Aleyrodinae</taxon>
        <taxon>Bemisia</taxon>
    </lineage>
</organism>
<evidence type="ECO:0000313" key="3">
    <source>
        <dbReference type="Proteomes" id="UP001152759"/>
    </source>
</evidence>
<dbReference type="Proteomes" id="UP001152759">
    <property type="component" value="Chromosome 3"/>
</dbReference>
<dbReference type="AlphaFoldDB" id="A0A9P0F0H4"/>
<evidence type="ECO:0000313" key="2">
    <source>
        <dbReference type="EMBL" id="CAH0386724.1"/>
    </source>
</evidence>